<feature type="chain" id="PRO_5046645163" description="Hemolysin" evidence="2">
    <location>
        <begin position="23"/>
        <end position="109"/>
    </location>
</feature>
<accession>A0ABZ0IBZ1</accession>
<dbReference type="RefSeq" id="WP_407327730.1">
    <property type="nucleotide sequence ID" value="NZ_CP136865.1"/>
</dbReference>
<evidence type="ECO:0000256" key="1">
    <source>
        <dbReference type="SAM" id="MobiDB-lite"/>
    </source>
</evidence>
<name>A0ABZ0IBZ1_9GAMM</name>
<gene>
    <name evidence="3" type="ORF">R0137_00370</name>
</gene>
<feature type="signal peptide" evidence="2">
    <location>
        <begin position="1"/>
        <end position="22"/>
    </location>
</feature>
<feature type="region of interest" description="Disordered" evidence="1">
    <location>
        <begin position="29"/>
        <end position="50"/>
    </location>
</feature>
<reference evidence="3 4" key="1">
    <citation type="submission" date="2023-10" db="EMBL/GenBank/DDBJ databases">
        <title>Two novel species belonging to the OM43/NOR5 clade.</title>
        <authorList>
            <person name="Park M."/>
        </authorList>
    </citation>
    <scope>NUCLEOTIDE SEQUENCE [LARGE SCALE GENOMIC DNA]</scope>
    <source>
        <strain evidence="3 4">IMCC45268</strain>
    </source>
</reference>
<dbReference type="Proteomes" id="UP001626549">
    <property type="component" value="Chromosome"/>
</dbReference>
<protein>
    <recommendedName>
        <fullName evidence="5">Hemolysin</fullName>
    </recommendedName>
</protein>
<evidence type="ECO:0008006" key="5">
    <source>
        <dbReference type="Google" id="ProtNLM"/>
    </source>
</evidence>
<keyword evidence="4" id="KW-1185">Reference proteome</keyword>
<evidence type="ECO:0000256" key="2">
    <source>
        <dbReference type="SAM" id="SignalP"/>
    </source>
</evidence>
<sequence length="109" mass="11476">MSRNSIRRVALGIIATSVIALAGISVNVAAQEDDSENRGQGKRRGPPPEALEACANLSEGEACAFTGRRGDMTGICFAPPKEDAALACAPEGGPPKHRERDEAMEQIED</sequence>
<dbReference type="EMBL" id="CP136865">
    <property type="protein sequence ID" value="WOJ97042.1"/>
    <property type="molecule type" value="Genomic_DNA"/>
</dbReference>
<feature type="region of interest" description="Disordered" evidence="1">
    <location>
        <begin position="87"/>
        <end position="109"/>
    </location>
</feature>
<proteinExistence type="predicted"/>
<evidence type="ECO:0000313" key="3">
    <source>
        <dbReference type="EMBL" id="WOJ97042.1"/>
    </source>
</evidence>
<organism evidence="3 4">
    <name type="scientific">Congregibacter brevis</name>
    <dbReference type="NCBI Taxonomy" id="3081201"/>
    <lineage>
        <taxon>Bacteria</taxon>
        <taxon>Pseudomonadati</taxon>
        <taxon>Pseudomonadota</taxon>
        <taxon>Gammaproteobacteria</taxon>
        <taxon>Cellvibrionales</taxon>
        <taxon>Halieaceae</taxon>
        <taxon>Congregibacter</taxon>
    </lineage>
</organism>
<keyword evidence="2" id="KW-0732">Signal</keyword>
<evidence type="ECO:0000313" key="4">
    <source>
        <dbReference type="Proteomes" id="UP001626549"/>
    </source>
</evidence>
<feature type="compositionally biased region" description="Basic and acidic residues" evidence="1">
    <location>
        <begin position="94"/>
        <end position="103"/>
    </location>
</feature>